<feature type="domain" description="UvrD-like helicase ATP-binding" evidence="15">
    <location>
        <begin position="1"/>
        <end position="512"/>
    </location>
</feature>
<dbReference type="Gene3D" id="3.90.320.10">
    <property type="match status" value="1"/>
</dbReference>
<organism evidence="17 18">
    <name type="scientific">Siphonobacter aquaeclarae</name>
    <dbReference type="NCBI Taxonomy" id="563176"/>
    <lineage>
        <taxon>Bacteria</taxon>
        <taxon>Pseudomonadati</taxon>
        <taxon>Bacteroidota</taxon>
        <taxon>Cytophagia</taxon>
        <taxon>Cytophagales</taxon>
        <taxon>Cytophagaceae</taxon>
        <taxon>Siphonobacter</taxon>
    </lineage>
</organism>
<evidence type="ECO:0000313" key="17">
    <source>
        <dbReference type="EMBL" id="SDM46321.1"/>
    </source>
</evidence>
<dbReference type="GO" id="GO:0005829">
    <property type="term" value="C:cytosol"/>
    <property type="evidence" value="ECO:0007669"/>
    <property type="project" value="TreeGrafter"/>
</dbReference>
<keyword evidence="9" id="KW-0234">DNA repair</keyword>
<reference evidence="17 18" key="1">
    <citation type="submission" date="2016-10" db="EMBL/GenBank/DDBJ databases">
        <authorList>
            <person name="de Groot N.N."/>
        </authorList>
    </citation>
    <scope>NUCLEOTIDE SEQUENCE [LARGE SCALE GENOMIC DNA]</scope>
    <source>
        <strain evidence="17 18">DSM 21668</strain>
    </source>
</reference>
<keyword evidence="6 17" id="KW-0269">Exonuclease</keyword>
<comment type="catalytic activity">
    <reaction evidence="13">
        <text>ATP + H2O = ADP + phosphate + H(+)</text>
        <dbReference type="Rhea" id="RHEA:13065"/>
        <dbReference type="ChEBI" id="CHEBI:15377"/>
        <dbReference type="ChEBI" id="CHEBI:15378"/>
        <dbReference type="ChEBI" id="CHEBI:30616"/>
        <dbReference type="ChEBI" id="CHEBI:43474"/>
        <dbReference type="ChEBI" id="CHEBI:456216"/>
        <dbReference type="EC" id="5.6.2.4"/>
    </reaction>
</comment>
<dbReference type="RefSeq" id="WP_093205200.1">
    <property type="nucleotide sequence ID" value="NZ_FNGS01000006.1"/>
</dbReference>
<dbReference type="PROSITE" id="PS51198">
    <property type="entry name" value="UVRD_HELICASE_ATP_BIND"/>
    <property type="match status" value="1"/>
</dbReference>
<evidence type="ECO:0000256" key="4">
    <source>
        <dbReference type="ARBA" id="ARBA00022801"/>
    </source>
</evidence>
<evidence type="ECO:0000313" key="18">
    <source>
        <dbReference type="Proteomes" id="UP000198901"/>
    </source>
</evidence>
<feature type="domain" description="UvrD-like helicase C-terminal" evidence="16">
    <location>
        <begin position="513"/>
        <end position="780"/>
    </location>
</feature>
<keyword evidence="2 14" id="KW-0547">Nucleotide-binding</keyword>
<dbReference type="Gene3D" id="1.10.3170.10">
    <property type="entry name" value="Recbcd, chain B, domain 2"/>
    <property type="match status" value="1"/>
</dbReference>
<sequence>MFTIYAASAGSGKTFTLTKEFLRLALSSYPDDAGNYRFSPFYFQHILAVTFTNDAAHEMKKRIMDTLEALSRFDDLSPERKKKTEALRALLLKEVAGDTPGVPVTAEELKSRAHATFQRLLHNYGNLSVSTIDSFTQRVVAAFTEELGIPYNFEVNLDSDLLIAAAVENTLARVGREEFSQLTSVLEDLVGDLADQGKSWKSLENELSQVGRKILEDKHRDALDKLAELTSDDFWTIRRQLRGYVRTQDEAYKELGESAAVIFESAGLVVEDFSYGASGAAGFLRKIADGEKKLTDAPSSRLTKAVEEGKGWIGAKAPAAVQARFREIEDALREAALRVLTHQEGEREKYILCLELDRHLHKLALLKQLSDEVRGIEEQSGQIHISRFNQSILRIVLEEPVPFLYERLGEKYHHILIDEFQDTSQLQWLNFMPLIDNSLAGGYYNLLVGDAKQSIYRFRGGEMEQLVYLFRREDLTPMLPAGNEINWNVGDRLLHLKGHLEPRVLDFNRRSTKEVVEFNNAFLAHILAQEVDAGWTVTPRIYETFFQRTPDNPRSGGHVQVDFLAEDRPTPDFVWQQIEECLALGYQARDIAILTRKNRHARELADALRHKIRIVSADSLLVSASGAVNLVVALLRLLESPRQALTQYEAAYLFLKNLLAQVPDETVNAEIRRVIESDEPQAFWDWLRKHGHDLQPGRLRRLDLYSLCEQLMEQFGLFDDEAELPYLFRFLDYVQDFVGRKSGSLIDWLADWEQQKHRLCVSTPEGEDAVTIQSIHKSKGLEYPVVLLPYANWSFTPGFRDEIWGDLEETAYAELAVNEGDTSRRLRTAPFSLTTKLRDTFLGPAYEREREQTFLDNLNLLYVALTRPVERLYISMEARMTKRGDSLKDTVGQFFAGYLGSREGTHIIYQGEPPAPRKTEDTSGSKWIVPEVVSVDRSDSMRLRRQTDRLTELDSFHLQKEWGNKAHAAMREIRVPADVPDVIDRMKKRGLLDEQQVSRLTESIHTILSHPEMKPYFELPAEFLSEQEILMPDGQILRPDRVVIRPDKTVAILDYKTGKPRESHRDQVKSYARRYRQMGYGTVECWLVYLESGEVIRVD</sequence>
<dbReference type="InterPro" id="IPR014017">
    <property type="entry name" value="DNA_helicase_UvrD-like_C"/>
</dbReference>
<dbReference type="SUPFAM" id="SSF52540">
    <property type="entry name" value="P-loop containing nucleoside triphosphate hydrolases"/>
    <property type="match status" value="1"/>
</dbReference>
<dbReference type="GO" id="GO:0004527">
    <property type="term" value="F:exonuclease activity"/>
    <property type="evidence" value="ECO:0007669"/>
    <property type="project" value="UniProtKB-KW"/>
</dbReference>
<accession>A0A1G9TEY6</accession>
<dbReference type="STRING" id="563176.SAMN04488090_3537"/>
<evidence type="ECO:0000256" key="5">
    <source>
        <dbReference type="ARBA" id="ARBA00022806"/>
    </source>
</evidence>
<evidence type="ECO:0000256" key="12">
    <source>
        <dbReference type="ARBA" id="ARBA00034808"/>
    </source>
</evidence>
<dbReference type="GO" id="GO:0005524">
    <property type="term" value="F:ATP binding"/>
    <property type="evidence" value="ECO:0007669"/>
    <property type="project" value="UniProtKB-UniRule"/>
</dbReference>
<evidence type="ECO:0000256" key="2">
    <source>
        <dbReference type="ARBA" id="ARBA00022741"/>
    </source>
</evidence>
<dbReference type="EMBL" id="FNGS01000006">
    <property type="protein sequence ID" value="SDM46321.1"/>
    <property type="molecule type" value="Genomic_DNA"/>
</dbReference>
<evidence type="ECO:0000259" key="15">
    <source>
        <dbReference type="PROSITE" id="PS51198"/>
    </source>
</evidence>
<keyword evidence="7 14" id="KW-0067">ATP-binding</keyword>
<keyword evidence="4 14" id="KW-0378">Hydrolase</keyword>
<protein>
    <recommendedName>
        <fullName evidence="12">DNA 3'-5' helicase</fullName>
        <ecNumber evidence="12">5.6.2.4</ecNumber>
    </recommendedName>
</protein>
<dbReference type="GO" id="GO:0043138">
    <property type="term" value="F:3'-5' DNA helicase activity"/>
    <property type="evidence" value="ECO:0007669"/>
    <property type="project" value="UniProtKB-EC"/>
</dbReference>
<dbReference type="InterPro" id="IPR014016">
    <property type="entry name" value="UvrD-like_ATP-bd"/>
</dbReference>
<keyword evidence="8" id="KW-0238">DNA-binding</keyword>
<dbReference type="Pfam" id="PF00580">
    <property type="entry name" value="UvrD-helicase"/>
    <property type="match status" value="1"/>
</dbReference>
<dbReference type="PROSITE" id="PS51217">
    <property type="entry name" value="UVRD_HELICASE_CTER"/>
    <property type="match status" value="1"/>
</dbReference>
<dbReference type="PANTHER" id="PTHR11070">
    <property type="entry name" value="UVRD / RECB / PCRA DNA HELICASE FAMILY MEMBER"/>
    <property type="match status" value="1"/>
</dbReference>
<evidence type="ECO:0000256" key="9">
    <source>
        <dbReference type="ARBA" id="ARBA00023204"/>
    </source>
</evidence>
<dbReference type="GO" id="GO:0003677">
    <property type="term" value="F:DNA binding"/>
    <property type="evidence" value="ECO:0007669"/>
    <property type="project" value="UniProtKB-KW"/>
</dbReference>
<evidence type="ECO:0000256" key="1">
    <source>
        <dbReference type="ARBA" id="ARBA00022722"/>
    </source>
</evidence>
<evidence type="ECO:0000256" key="8">
    <source>
        <dbReference type="ARBA" id="ARBA00023125"/>
    </source>
</evidence>
<dbReference type="GO" id="GO:0000725">
    <property type="term" value="P:recombinational repair"/>
    <property type="evidence" value="ECO:0007669"/>
    <property type="project" value="TreeGrafter"/>
</dbReference>
<evidence type="ECO:0000256" key="6">
    <source>
        <dbReference type="ARBA" id="ARBA00022839"/>
    </source>
</evidence>
<evidence type="ECO:0000256" key="13">
    <source>
        <dbReference type="ARBA" id="ARBA00048988"/>
    </source>
</evidence>
<name>A0A1G9TEY6_9BACT</name>
<evidence type="ECO:0000256" key="14">
    <source>
        <dbReference type="PROSITE-ProRule" id="PRU00560"/>
    </source>
</evidence>
<dbReference type="AlphaFoldDB" id="A0A1G9TEY6"/>
<keyword evidence="10" id="KW-0413">Isomerase</keyword>
<evidence type="ECO:0000256" key="11">
    <source>
        <dbReference type="ARBA" id="ARBA00034617"/>
    </source>
</evidence>
<dbReference type="OrthoDB" id="9810135at2"/>
<dbReference type="PANTHER" id="PTHR11070:SF67">
    <property type="entry name" value="DNA 3'-5' HELICASE"/>
    <property type="match status" value="1"/>
</dbReference>
<proteinExistence type="predicted"/>
<feature type="binding site" evidence="14">
    <location>
        <begin position="7"/>
        <end position="14"/>
    </location>
    <ligand>
        <name>ATP</name>
        <dbReference type="ChEBI" id="CHEBI:30616"/>
    </ligand>
</feature>
<keyword evidence="5 14" id="KW-0347">Helicase</keyword>
<evidence type="ECO:0000256" key="10">
    <source>
        <dbReference type="ARBA" id="ARBA00023235"/>
    </source>
</evidence>
<evidence type="ECO:0000256" key="3">
    <source>
        <dbReference type="ARBA" id="ARBA00022763"/>
    </source>
</evidence>
<dbReference type="GO" id="GO:0016887">
    <property type="term" value="F:ATP hydrolysis activity"/>
    <property type="evidence" value="ECO:0007669"/>
    <property type="project" value="RHEA"/>
</dbReference>
<keyword evidence="3" id="KW-0227">DNA damage</keyword>
<evidence type="ECO:0000259" key="16">
    <source>
        <dbReference type="PROSITE" id="PS51217"/>
    </source>
</evidence>
<keyword evidence="1" id="KW-0540">Nuclease</keyword>
<dbReference type="InterPro" id="IPR027417">
    <property type="entry name" value="P-loop_NTPase"/>
</dbReference>
<dbReference type="Pfam" id="PF13361">
    <property type="entry name" value="UvrD_C"/>
    <property type="match status" value="1"/>
</dbReference>
<keyword evidence="18" id="KW-1185">Reference proteome</keyword>
<dbReference type="InterPro" id="IPR000212">
    <property type="entry name" value="DNA_helicase_UvrD/REP"/>
</dbReference>
<dbReference type="EC" id="5.6.2.4" evidence="12"/>
<evidence type="ECO:0000256" key="7">
    <source>
        <dbReference type="ARBA" id="ARBA00022840"/>
    </source>
</evidence>
<dbReference type="Gene3D" id="3.40.50.300">
    <property type="entry name" value="P-loop containing nucleotide triphosphate hydrolases"/>
    <property type="match status" value="3"/>
</dbReference>
<dbReference type="InterPro" id="IPR011604">
    <property type="entry name" value="PDDEXK-like_dom_sf"/>
</dbReference>
<gene>
    <name evidence="17" type="ORF">SAMN04488090_3537</name>
</gene>
<comment type="catalytic activity">
    <reaction evidence="11">
        <text>Couples ATP hydrolysis with the unwinding of duplex DNA by translocating in the 3'-5' direction.</text>
        <dbReference type="EC" id="5.6.2.4"/>
    </reaction>
</comment>
<dbReference type="Proteomes" id="UP000198901">
    <property type="component" value="Unassembled WGS sequence"/>
</dbReference>